<feature type="transmembrane region" description="Helical" evidence="6">
    <location>
        <begin position="106"/>
        <end position="125"/>
    </location>
</feature>
<dbReference type="GO" id="GO:0005886">
    <property type="term" value="C:plasma membrane"/>
    <property type="evidence" value="ECO:0007669"/>
    <property type="project" value="TreeGrafter"/>
</dbReference>
<feature type="domain" description="Major facilitator superfamily (MFS) profile" evidence="7">
    <location>
        <begin position="41"/>
        <end position="502"/>
    </location>
</feature>
<dbReference type="PROSITE" id="PS50850">
    <property type="entry name" value="MFS"/>
    <property type="match status" value="1"/>
</dbReference>
<organism evidence="8 9">
    <name type="scientific">Xylaria arbuscula</name>
    <dbReference type="NCBI Taxonomy" id="114810"/>
    <lineage>
        <taxon>Eukaryota</taxon>
        <taxon>Fungi</taxon>
        <taxon>Dikarya</taxon>
        <taxon>Ascomycota</taxon>
        <taxon>Pezizomycotina</taxon>
        <taxon>Sordariomycetes</taxon>
        <taxon>Xylariomycetidae</taxon>
        <taxon>Xylariales</taxon>
        <taxon>Xylariaceae</taxon>
        <taxon>Xylaria</taxon>
    </lineage>
</organism>
<evidence type="ECO:0000256" key="2">
    <source>
        <dbReference type="ARBA" id="ARBA00022692"/>
    </source>
</evidence>
<dbReference type="VEuPathDB" id="FungiDB:F4678DRAFT_462514"/>
<evidence type="ECO:0000256" key="4">
    <source>
        <dbReference type="ARBA" id="ARBA00023136"/>
    </source>
</evidence>
<feature type="compositionally biased region" description="Basic and acidic residues" evidence="5">
    <location>
        <begin position="504"/>
        <end position="522"/>
    </location>
</feature>
<evidence type="ECO:0000256" key="1">
    <source>
        <dbReference type="ARBA" id="ARBA00004141"/>
    </source>
</evidence>
<dbReference type="AlphaFoldDB" id="A0A9W8NK24"/>
<keyword evidence="2 6" id="KW-0812">Transmembrane</keyword>
<feature type="transmembrane region" description="Helical" evidence="6">
    <location>
        <begin position="188"/>
        <end position="206"/>
    </location>
</feature>
<feature type="transmembrane region" description="Helical" evidence="6">
    <location>
        <begin position="258"/>
        <end position="280"/>
    </location>
</feature>
<feature type="transmembrane region" description="Helical" evidence="6">
    <location>
        <begin position="301"/>
        <end position="323"/>
    </location>
</feature>
<dbReference type="PANTHER" id="PTHR23501">
    <property type="entry name" value="MAJOR FACILITATOR SUPERFAMILY"/>
    <property type="match status" value="1"/>
</dbReference>
<comment type="caution">
    <text evidence="8">The sequence shown here is derived from an EMBL/GenBank/DDBJ whole genome shotgun (WGS) entry which is preliminary data.</text>
</comment>
<dbReference type="InterPro" id="IPR011701">
    <property type="entry name" value="MFS"/>
</dbReference>
<sequence length="530" mass="56969">MTVISSEKNILEDPTLGSNSSPSIHHEHQRQEIPTQRLVLLCLGLSTGLFLSFLDSSIVATSLFTIGTEFNDQERVNWVALAYTLSYLGCAVFLASLSNVIGRRDAFLLSYVIFLAFSLGCGFAQNLQQLIAFRALQGLGGSVIILPEIAPQRLLQALAAIIGIIITLSSVLGPVLGGILTKYASWRWVFWINGPIGAASFLLFFITWPKPQFLPDLERRSWIELDYFGSSLLIAAAVLIVFPFQNADSATDGWDKPIFLAPLIIGLIAFFGVFAWSFFVDRRWGDKVAAALPMNLLRDRVYASAVLNTLFLGFPYILVIYAFPLRCQVVNGKDALVAGVMLLPMLGSSAIGSAVSGKVNGKVDHSCETLVVATSFMVLGCGLLTIISGSVTLEAKALGFLVFVGLGFGLSVSTTTMLAALRSSVRDHASAQGIVAQVRVLGGSLGIAASSAILGVSLHAQVGGLVTSQQIASVGKGGDDLPPGVLVAIRRAYSDAFREDMRRLSRTRQQEQRIQDEIERRKAAAGRGPQ</sequence>
<evidence type="ECO:0000256" key="6">
    <source>
        <dbReference type="SAM" id="Phobius"/>
    </source>
</evidence>
<proteinExistence type="predicted"/>
<reference evidence="8" key="1">
    <citation type="submission" date="2022-07" db="EMBL/GenBank/DDBJ databases">
        <title>Genome Sequence of Xylaria arbuscula.</title>
        <authorList>
            <person name="Buettner E."/>
        </authorList>
    </citation>
    <scope>NUCLEOTIDE SEQUENCE</scope>
    <source>
        <strain evidence="8">VT107</strain>
    </source>
</reference>
<feature type="transmembrane region" description="Helical" evidence="6">
    <location>
        <begin position="76"/>
        <end position="94"/>
    </location>
</feature>
<dbReference type="Proteomes" id="UP001148614">
    <property type="component" value="Unassembled WGS sequence"/>
</dbReference>
<dbReference type="Gene3D" id="1.20.1720.10">
    <property type="entry name" value="Multidrug resistance protein D"/>
    <property type="match status" value="1"/>
</dbReference>
<evidence type="ECO:0000313" key="9">
    <source>
        <dbReference type="Proteomes" id="UP001148614"/>
    </source>
</evidence>
<dbReference type="InterPro" id="IPR036259">
    <property type="entry name" value="MFS_trans_sf"/>
</dbReference>
<feature type="transmembrane region" description="Helical" evidence="6">
    <location>
        <begin position="157"/>
        <end position="176"/>
    </location>
</feature>
<dbReference type="EMBL" id="JANPWZ010000257">
    <property type="protein sequence ID" value="KAJ3578121.1"/>
    <property type="molecule type" value="Genomic_DNA"/>
</dbReference>
<keyword evidence="4 6" id="KW-0472">Membrane</keyword>
<dbReference type="Gene3D" id="1.20.1250.20">
    <property type="entry name" value="MFS general substrate transporter like domains"/>
    <property type="match status" value="1"/>
</dbReference>
<feature type="transmembrane region" description="Helical" evidence="6">
    <location>
        <begin position="369"/>
        <end position="391"/>
    </location>
</feature>
<feature type="transmembrane region" description="Helical" evidence="6">
    <location>
        <begin position="397"/>
        <end position="421"/>
    </location>
</feature>
<evidence type="ECO:0000259" key="7">
    <source>
        <dbReference type="PROSITE" id="PS50850"/>
    </source>
</evidence>
<comment type="subcellular location">
    <subcellularLocation>
        <location evidence="1">Membrane</location>
        <topology evidence="1">Multi-pass membrane protein</topology>
    </subcellularLocation>
</comment>
<dbReference type="SUPFAM" id="SSF103473">
    <property type="entry name" value="MFS general substrate transporter"/>
    <property type="match status" value="1"/>
</dbReference>
<keyword evidence="3 6" id="KW-1133">Transmembrane helix</keyword>
<evidence type="ECO:0000256" key="3">
    <source>
        <dbReference type="ARBA" id="ARBA00022989"/>
    </source>
</evidence>
<protein>
    <recommendedName>
        <fullName evidence="7">Major facilitator superfamily (MFS) profile domain-containing protein</fullName>
    </recommendedName>
</protein>
<accession>A0A9W8NK24</accession>
<evidence type="ECO:0000313" key="8">
    <source>
        <dbReference type="EMBL" id="KAJ3578121.1"/>
    </source>
</evidence>
<gene>
    <name evidence="8" type="ORF">NPX13_g2447</name>
</gene>
<feature type="transmembrane region" description="Helical" evidence="6">
    <location>
        <begin position="227"/>
        <end position="246"/>
    </location>
</feature>
<feature type="transmembrane region" description="Helical" evidence="6">
    <location>
        <begin position="335"/>
        <end position="357"/>
    </location>
</feature>
<feature type="transmembrane region" description="Helical" evidence="6">
    <location>
        <begin position="38"/>
        <end position="64"/>
    </location>
</feature>
<feature type="region of interest" description="Disordered" evidence="5">
    <location>
        <begin position="504"/>
        <end position="530"/>
    </location>
</feature>
<keyword evidence="9" id="KW-1185">Reference proteome</keyword>
<dbReference type="InterPro" id="IPR020846">
    <property type="entry name" value="MFS_dom"/>
</dbReference>
<dbReference type="GO" id="GO:0022857">
    <property type="term" value="F:transmembrane transporter activity"/>
    <property type="evidence" value="ECO:0007669"/>
    <property type="project" value="InterPro"/>
</dbReference>
<dbReference type="Pfam" id="PF07690">
    <property type="entry name" value="MFS_1"/>
    <property type="match status" value="1"/>
</dbReference>
<evidence type="ECO:0000256" key="5">
    <source>
        <dbReference type="SAM" id="MobiDB-lite"/>
    </source>
</evidence>
<name>A0A9W8NK24_9PEZI</name>
<dbReference type="PANTHER" id="PTHR23501:SF43">
    <property type="entry name" value="MULTIDRUG TRANSPORTER, PUTATIVE (AFU_ORTHOLOGUE AFUA_6G03040)-RELATED"/>
    <property type="match status" value="1"/>
</dbReference>